<sequence length="160" mass="17599">MVESKETGICRAPETYDGPCDPRTSFKRYNQDMKNAWEQACKAYFPVYALTAAPKLETLLDYIARAGPLNGTGPIGSSGTKYSGDVLEANGTIYLPSRDNQAPYSAKARPKTPDMSAREAELTEKYIMKLRELTEQTTDSQLRMAIEDTISELAAQGSSV</sequence>
<accession>A0A086JFK1</accession>
<dbReference type="EMBL" id="AHZU02001579">
    <property type="protein sequence ID" value="KFG30919.1"/>
    <property type="molecule type" value="Genomic_DNA"/>
</dbReference>
<feature type="domain" description="CPW-WPC" evidence="2">
    <location>
        <begin position="5"/>
        <end position="46"/>
    </location>
</feature>
<evidence type="ECO:0000256" key="1">
    <source>
        <dbReference type="SAM" id="MobiDB-lite"/>
    </source>
</evidence>
<feature type="region of interest" description="Disordered" evidence="1">
    <location>
        <begin position="98"/>
        <end position="117"/>
    </location>
</feature>
<dbReference type="AlphaFoldDB" id="A0A086JFK1"/>
<dbReference type="Pfam" id="PF09717">
    <property type="entry name" value="CPW_WPC"/>
    <property type="match status" value="1"/>
</dbReference>
<proteinExistence type="predicted"/>
<reference evidence="3 4" key="1">
    <citation type="submission" date="2014-02" db="EMBL/GenBank/DDBJ databases">
        <authorList>
            <person name="Sibley D."/>
            <person name="Venepally P."/>
            <person name="Karamycheva S."/>
            <person name="Hadjithomas M."/>
            <person name="Khan A."/>
            <person name="Brunk B."/>
            <person name="Roos D."/>
            <person name="Caler E."/>
            <person name="Lorenzi H."/>
        </authorList>
    </citation>
    <scope>NUCLEOTIDE SEQUENCE [LARGE SCALE GENOMIC DNA]</scope>
    <source>
        <strain evidence="3 4">GAB2-2007-GAL-DOM2</strain>
    </source>
</reference>
<evidence type="ECO:0000313" key="3">
    <source>
        <dbReference type="EMBL" id="KFG30919.1"/>
    </source>
</evidence>
<dbReference type="InterPro" id="IPR006387">
    <property type="entry name" value="CPW_WPC_dom"/>
</dbReference>
<organism evidence="3 4">
    <name type="scientific">Toxoplasma gondii GAB2-2007-GAL-DOM2</name>
    <dbReference type="NCBI Taxonomy" id="1130820"/>
    <lineage>
        <taxon>Eukaryota</taxon>
        <taxon>Sar</taxon>
        <taxon>Alveolata</taxon>
        <taxon>Apicomplexa</taxon>
        <taxon>Conoidasida</taxon>
        <taxon>Coccidia</taxon>
        <taxon>Eucoccidiorida</taxon>
        <taxon>Eimeriorina</taxon>
        <taxon>Sarcocystidae</taxon>
        <taxon>Toxoplasma</taxon>
    </lineage>
</organism>
<dbReference type="VEuPathDB" id="ToxoDB:TGDOM2_263250"/>
<protein>
    <submittedName>
        <fullName evidence="3">Pb-fam-5 protein</fullName>
    </submittedName>
</protein>
<dbReference type="Proteomes" id="UP000028837">
    <property type="component" value="Unassembled WGS sequence"/>
</dbReference>
<evidence type="ECO:0000313" key="4">
    <source>
        <dbReference type="Proteomes" id="UP000028837"/>
    </source>
</evidence>
<evidence type="ECO:0000259" key="2">
    <source>
        <dbReference type="Pfam" id="PF09717"/>
    </source>
</evidence>
<dbReference type="OrthoDB" id="330175at2759"/>
<gene>
    <name evidence="3" type="ORF">TGDOM2_263250</name>
</gene>
<name>A0A086JFK1_TOXGO</name>
<comment type="caution">
    <text evidence="3">The sequence shown here is derived from an EMBL/GenBank/DDBJ whole genome shotgun (WGS) entry which is preliminary data.</text>
</comment>